<dbReference type="Proteomes" id="UP000823775">
    <property type="component" value="Unassembled WGS sequence"/>
</dbReference>
<evidence type="ECO:0000313" key="3">
    <source>
        <dbReference type="Proteomes" id="UP000823775"/>
    </source>
</evidence>
<evidence type="ECO:0000256" key="1">
    <source>
        <dbReference type="SAM" id="MobiDB-lite"/>
    </source>
</evidence>
<organism evidence="2 3">
    <name type="scientific">Datura stramonium</name>
    <name type="common">Jimsonweed</name>
    <name type="synonym">Common thornapple</name>
    <dbReference type="NCBI Taxonomy" id="4076"/>
    <lineage>
        <taxon>Eukaryota</taxon>
        <taxon>Viridiplantae</taxon>
        <taxon>Streptophyta</taxon>
        <taxon>Embryophyta</taxon>
        <taxon>Tracheophyta</taxon>
        <taxon>Spermatophyta</taxon>
        <taxon>Magnoliopsida</taxon>
        <taxon>eudicotyledons</taxon>
        <taxon>Gunneridae</taxon>
        <taxon>Pentapetalae</taxon>
        <taxon>asterids</taxon>
        <taxon>lamiids</taxon>
        <taxon>Solanales</taxon>
        <taxon>Solanaceae</taxon>
        <taxon>Solanoideae</taxon>
        <taxon>Datureae</taxon>
        <taxon>Datura</taxon>
    </lineage>
</organism>
<feature type="compositionally biased region" description="Low complexity" evidence="1">
    <location>
        <begin position="80"/>
        <end position="96"/>
    </location>
</feature>
<feature type="region of interest" description="Disordered" evidence="1">
    <location>
        <begin position="50"/>
        <end position="122"/>
    </location>
</feature>
<reference evidence="2 3" key="1">
    <citation type="journal article" date="2021" name="BMC Genomics">
        <title>Datura genome reveals duplications of psychoactive alkaloid biosynthetic genes and high mutation rate following tissue culture.</title>
        <authorList>
            <person name="Rajewski A."/>
            <person name="Carter-House D."/>
            <person name="Stajich J."/>
            <person name="Litt A."/>
        </authorList>
    </citation>
    <scope>NUCLEOTIDE SEQUENCE [LARGE SCALE GENOMIC DNA]</scope>
    <source>
        <strain evidence="2">AR-01</strain>
    </source>
</reference>
<proteinExistence type="predicted"/>
<gene>
    <name evidence="2" type="ORF">HAX54_052666</name>
</gene>
<protein>
    <submittedName>
        <fullName evidence="2">Uncharacterized protein</fullName>
    </submittedName>
</protein>
<evidence type="ECO:0000313" key="2">
    <source>
        <dbReference type="EMBL" id="MCE3052447.1"/>
    </source>
</evidence>
<keyword evidence="3" id="KW-1185">Reference proteome</keyword>
<feature type="non-terminal residue" evidence="2">
    <location>
        <position position="1"/>
    </location>
</feature>
<name>A0ABS8WRK2_DATST</name>
<dbReference type="EMBL" id="JACEIK010009607">
    <property type="protein sequence ID" value="MCE3052447.1"/>
    <property type="molecule type" value="Genomic_DNA"/>
</dbReference>
<accession>A0ABS8WRK2</accession>
<comment type="caution">
    <text evidence="2">The sequence shown here is derived from an EMBL/GenBank/DDBJ whole genome shotgun (WGS) entry which is preliminary data.</text>
</comment>
<feature type="compositionally biased region" description="Polar residues" evidence="1">
    <location>
        <begin position="97"/>
        <end position="115"/>
    </location>
</feature>
<sequence length="122" mass="13429">VKEKNAESVQNLCNHGLNDGSSKALIIWGLHHGKLGEKTKDSEDIEKEIQLHPHTTRPRIRQQQVPHLQFEEGGDESTMASTSESSNEGSGNDSASGTREQSSLSTKDNSAAETSSFERRRQ</sequence>